<organism evidence="2 3">
    <name type="scientific">Trema orientale</name>
    <name type="common">Charcoal tree</name>
    <name type="synonym">Celtis orientalis</name>
    <dbReference type="NCBI Taxonomy" id="63057"/>
    <lineage>
        <taxon>Eukaryota</taxon>
        <taxon>Viridiplantae</taxon>
        <taxon>Streptophyta</taxon>
        <taxon>Embryophyta</taxon>
        <taxon>Tracheophyta</taxon>
        <taxon>Spermatophyta</taxon>
        <taxon>Magnoliopsida</taxon>
        <taxon>eudicotyledons</taxon>
        <taxon>Gunneridae</taxon>
        <taxon>Pentapetalae</taxon>
        <taxon>rosids</taxon>
        <taxon>fabids</taxon>
        <taxon>Rosales</taxon>
        <taxon>Cannabaceae</taxon>
        <taxon>Trema</taxon>
    </lineage>
</organism>
<dbReference type="GO" id="GO:0006749">
    <property type="term" value="P:glutathione metabolic process"/>
    <property type="evidence" value="ECO:0007669"/>
    <property type="project" value="InterPro"/>
</dbReference>
<dbReference type="InterPro" id="IPR045074">
    <property type="entry name" value="GST_C_Tau"/>
</dbReference>
<dbReference type="OrthoDB" id="1137141at2759"/>
<keyword evidence="3" id="KW-1185">Reference proteome</keyword>
<dbReference type="InParanoid" id="A0A2P5C3E2"/>
<dbReference type="Pfam" id="PF25907">
    <property type="entry name" value="DUF7962"/>
    <property type="match status" value="1"/>
</dbReference>
<gene>
    <name evidence="2" type="ORF">TorRG33x02_299220</name>
</gene>
<comment type="caution">
    <text evidence="2">The sequence shown here is derived from an EMBL/GenBank/DDBJ whole genome shotgun (WGS) entry which is preliminary data.</text>
</comment>
<sequence length="67" mass="7436">MALGRSSFFGGNNIGMTDLAFGWLAFWLDVVGEAAGVKLLQPNSFPRLQVWIENFKNVAVIKENHPD</sequence>
<keyword evidence="2" id="KW-0808">Transferase</keyword>
<dbReference type="InterPro" id="IPR036282">
    <property type="entry name" value="Glutathione-S-Trfase_C_sf"/>
</dbReference>
<dbReference type="Proteomes" id="UP000237000">
    <property type="component" value="Unassembled WGS sequence"/>
</dbReference>
<name>A0A2P5C3E2_TREOI</name>
<feature type="domain" description="DUF7962" evidence="1">
    <location>
        <begin position="3"/>
        <end position="59"/>
    </location>
</feature>
<dbReference type="STRING" id="63057.A0A2P5C3E2"/>
<dbReference type="InterPro" id="IPR058268">
    <property type="entry name" value="DUF7962"/>
</dbReference>
<evidence type="ECO:0000313" key="3">
    <source>
        <dbReference type="Proteomes" id="UP000237000"/>
    </source>
</evidence>
<dbReference type="SUPFAM" id="SSF47616">
    <property type="entry name" value="GST C-terminal domain-like"/>
    <property type="match status" value="1"/>
</dbReference>
<evidence type="ECO:0000313" key="2">
    <source>
        <dbReference type="EMBL" id="PON55535.1"/>
    </source>
</evidence>
<reference evidence="3" key="1">
    <citation type="submission" date="2016-06" db="EMBL/GenBank/DDBJ databases">
        <title>Parallel loss of symbiosis genes in relatives of nitrogen-fixing non-legume Parasponia.</title>
        <authorList>
            <person name="Van Velzen R."/>
            <person name="Holmer R."/>
            <person name="Bu F."/>
            <person name="Rutten L."/>
            <person name="Van Zeijl A."/>
            <person name="Liu W."/>
            <person name="Santuari L."/>
            <person name="Cao Q."/>
            <person name="Sharma T."/>
            <person name="Shen D."/>
            <person name="Roswanjaya Y."/>
            <person name="Wardhani T."/>
            <person name="Kalhor M.S."/>
            <person name="Jansen J."/>
            <person name="Van den Hoogen J."/>
            <person name="Gungor B."/>
            <person name="Hartog M."/>
            <person name="Hontelez J."/>
            <person name="Verver J."/>
            <person name="Yang W.-C."/>
            <person name="Schijlen E."/>
            <person name="Repin R."/>
            <person name="Schilthuizen M."/>
            <person name="Schranz E."/>
            <person name="Heidstra R."/>
            <person name="Miyata K."/>
            <person name="Fedorova E."/>
            <person name="Kohlen W."/>
            <person name="Bisseling T."/>
            <person name="Smit S."/>
            <person name="Geurts R."/>
        </authorList>
    </citation>
    <scope>NUCLEOTIDE SEQUENCE [LARGE SCALE GENOMIC DNA]</scope>
    <source>
        <strain evidence="3">cv. RG33-2</strain>
    </source>
</reference>
<dbReference type="EMBL" id="JXTC01000420">
    <property type="protein sequence ID" value="PON55535.1"/>
    <property type="molecule type" value="Genomic_DNA"/>
</dbReference>
<proteinExistence type="predicted"/>
<dbReference type="Gene3D" id="1.20.1050.10">
    <property type="match status" value="1"/>
</dbReference>
<accession>A0A2P5C3E2</accession>
<dbReference type="GO" id="GO:0004364">
    <property type="term" value="F:glutathione transferase activity"/>
    <property type="evidence" value="ECO:0007669"/>
    <property type="project" value="InterPro"/>
</dbReference>
<protein>
    <submittedName>
        <fullName evidence="2">Glutathione S-transferase, C-terminal-like</fullName>
    </submittedName>
</protein>
<dbReference type="AlphaFoldDB" id="A0A2P5C3E2"/>
<evidence type="ECO:0000259" key="1">
    <source>
        <dbReference type="Pfam" id="PF25907"/>
    </source>
</evidence>
<dbReference type="CDD" id="cd03185">
    <property type="entry name" value="GST_C_Tau"/>
    <property type="match status" value="1"/>
</dbReference>